<dbReference type="eggNOG" id="COG1846">
    <property type="taxonomic scope" value="Bacteria"/>
</dbReference>
<dbReference type="GO" id="GO:0003677">
    <property type="term" value="F:DNA binding"/>
    <property type="evidence" value="ECO:0007669"/>
    <property type="project" value="UniProtKB-KW"/>
</dbReference>
<dbReference type="SMART" id="SM00347">
    <property type="entry name" value="HTH_MARR"/>
    <property type="match status" value="1"/>
</dbReference>
<keyword evidence="1" id="KW-0805">Transcription regulation</keyword>
<dbReference type="OrthoDB" id="9799663at2"/>
<dbReference type="InterPro" id="IPR036388">
    <property type="entry name" value="WH-like_DNA-bd_sf"/>
</dbReference>
<evidence type="ECO:0000256" key="2">
    <source>
        <dbReference type="ARBA" id="ARBA00023125"/>
    </source>
</evidence>
<dbReference type="SUPFAM" id="SSF46785">
    <property type="entry name" value="Winged helix' DNA-binding domain"/>
    <property type="match status" value="1"/>
</dbReference>
<accession>F4LNW2</accession>
<evidence type="ECO:0000313" key="5">
    <source>
        <dbReference type="EMBL" id="AEE17939.1"/>
    </source>
</evidence>
<reference evidence="6" key="1">
    <citation type="submission" date="2011-04" db="EMBL/GenBank/DDBJ databases">
        <title>The complete genome of Treponema brennaborense DSM 12168.</title>
        <authorList>
            <person name="Lucas S."/>
            <person name="Han J."/>
            <person name="Lapidus A."/>
            <person name="Bruce D."/>
            <person name="Goodwin L."/>
            <person name="Pitluck S."/>
            <person name="Peters L."/>
            <person name="Kyrpides N."/>
            <person name="Mavromatis K."/>
            <person name="Ivanova N."/>
            <person name="Mikhailova N."/>
            <person name="Pagani I."/>
            <person name="Teshima H."/>
            <person name="Detter J.C."/>
            <person name="Tapia R."/>
            <person name="Han C."/>
            <person name="Land M."/>
            <person name="Hauser L."/>
            <person name="Markowitz V."/>
            <person name="Cheng J.-F."/>
            <person name="Hugenholtz P."/>
            <person name="Woyke T."/>
            <person name="Wu D."/>
            <person name="Gronow S."/>
            <person name="Wellnitz S."/>
            <person name="Brambilla E."/>
            <person name="Klenk H.-P."/>
            <person name="Eisen J.A."/>
        </authorList>
    </citation>
    <scope>NUCLEOTIDE SEQUENCE [LARGE SCALE GENOMIC DNA]</scope>
    <source>
        <strain evidence="6">DSM 12168 / CIP 105900 / DD5/3</strain>
    </source>
</reference>
<dbReference type="RefSeq" id="WP_013759640.1">
    <property type="nucleotide sequence ID" value="NC_015500.1"/>
</dbReference>
<gene>
    <name evidence="5" type="ordered locus">Trebr_2533</name>
</gene>
<dbReference type="Pfam" id="PF12802">
    <property type="entry name" value="MarR_2"/>
    <property type="match status" value="1"/>
</dbReference>
<dbReference type="PANTHER" id="PTHR42756">
    <property type="entry name" value="TRANSCRIPTIONAL REGULATOR, MARR"/>
    <property type="match status" value="1"/>
</dbReference>
<dbReference type="EMBL" id="CP002696">
    <property type="protein sequence ID" value="AEE17939.1"/>
    <property type="molecule type" value="Genomic_DNA"/>
</dbReference>
<dbReference type="GO" id="GO:0003700">
    <property type="term" value="F:DNA-binding transcription factor activity"/>
    <property type="evidence" value="ECO:0007669"/>
    <property type="project" value="InterPro"/>
</dbReference>
<dbReference type="PROSITE" id="PS50995">
    <property type="entry name" value="HTH_MARR_2"/>
    <property type="match status" value="1"/>
</dbReference>
<protein>
    <submittedName>
        <fullName evidence="5">Regulatory protein MarR</fullName>
    </submittedName>
</protein>
<sequence>MNRYGIEDFRKIDKEIESVYNGFIRESGISLSEFWILLMFHEGIASQNEIARELFLSKQTVNSACAKLVERGLITLAPAKDDRRSRLIALTEKGRTFMETYIGTVDQAEESVWNDFLPEEQAAVVELLQKYCSLLKKYTAQ</sequence>
<dbReference type="InterPro" id="IPR036390">
    <property type="entry name" value="WH_DNA-bd_sf"/>
</dbReference>
<dbReference type="PANTHER" id="PTHR42756:SF1">
    <property type="entry name" value="TRANSCRIPTIONAL REPRESSOR OF EMRAB OPERON"/>
    <property type="match status" value="1"/>
</dbReference>
<dbReference type="STRING" id="906968.Trebr_2533"/>
<dbReference type="Proteomes" id="UP000006546">
    <property type="component" value="Chromosome"/>
</dbReference>
<dbReference type="InterPro" id="IPR023187">
    <property type="entry name" value="Tscrpt_reg_MarR-type_CS"/>
</dbReference>
<dbReference type="KEGG" id="tbe:Trebr_2533"/>
<evidence type="ECO:0000256" key="3">
    <source>
        <dbReference type="ARBA" id="ARBA00023163"/>
    </source>
</evidence>
<feature type="domain" description="HTH marR-type" evidence="4">
    <location>
        <begin position="1"/>
        <end position="133"/>
    </location>
</feature>
<dbReference type="Gene3D" id="1.10.10.10">
    <property type="entry name" value="Winged helix-like DNA-binding domain superfamily/Winged helix DNA-binding domain"/>
    <property type="match status" value="1"/>
</dbReference>
<organism evidence="5 6">
    <name type="scientific">Treponema brennaborense (strain DSM 12168 / CIP 105900 / DD5/3)</name>
    <dbReference type="NCBI Taxonomy" id="906968"/>
    <lineage>
        <taxon>Bacteria</taxon>
        <taxon>Pseudomonadati</taxon>
        <taxon>Spirochaetota</taxon>
        <taxon>Spirochaetia</taxon>
        <taxon>Spirochaetales</taxon>
        <taxon>Treponemataceae</taxon>
        <taxon>Treponema</taxon>
    </lineage>
</organism>
<dbReference type="PRINTS" id="PR00598">
    <property type="entry name" value="HTHMARR"/>
</dbReference>
<dbReference type="PROSITE" id="PS01117">
    <property type="entry name" value="HTH_MARR_1"/>
    <property type="match status" value="1"/>
</dbReference>
<dbReference type="HOGENOM" id="CLU_083287_30_0_12"/>
<keyword evidence="6" id="KW-1185">Reference proteome</keyword>
<keyword evidence="3" id="KW-0804">Transcription</keyword>
<evidence type="ECO:0000256" key="1">
    <source>
        <dbReference type="ARBA" id="ARBA00023015"/>
    </source>
</evidence>
<dbReference type="InterPro" id="IPR000835">
    <property type="entry name" value="HTH_MarR-typ"/>
</dbReference>
<dbReference type="AlphaFoldDB" id="F4LNW2"/>
<evidence type="ECO:0000259" key="4">
    <source>
        <dbReference type="PROSITE" id="PS50995"/>
    </source>
</evidence>
<proteinExistence type="predicted"/>
<name>F4LNW2_TREBD</name>
<keyword evidence="2" id="KW-0238">DNA-binding</keyword>
<evidence type="ECO:0000313" key="6">
    <source>
        <dbReference type="Proteomes" id="UP000006546"/>
    </source>
</evidence>